<name>A0A8C6YMG8_NOTPE</name>
<proteinExistence type="predicted"/>
<reference evidence="2" key="2">
    <citation type="submission" date="2025-09" db="UniProtKB">
        <authorList>
            <consortium name="Ensembl"/>
        </authorList>
    </citation>
    <scope>IDENTIFICATION</scope>
</reference>
<protein>
    <submittedName>
        <fullName evidence="2">Uncharacterized protein</fullName>
    </submittedName>
</protein>
<feature type="compositionally biased region" description="Basic and acidic residues" evidence="1">
    <location>
        <begin position="26"/>
        <end position="39"/>
    </location>
</feature>
<evidence type="ECO:0000313" key="2">
    <source>
        <dbReference type="Ensembl" id="ENSNPEP00000000750.1"/>
    </source>
</evidence>
<dbReference type="Ensembl" id="ENSNPET00000000762.1">
    <property type="protein sequence ID" value="ENSNPEP00000000750.1"/>
    <property type="gene ID" value="ENSNPEG00000000597.1"/>
</dbReference>
<evidence type="ECO:0000256" key="1">
    <source>
        <dbReference type="SAM" id="MobiDB-lite"/>
    </source>
</evidence>
<reference evidence="2" key="1">
    <citation type="submission" date="2025-08" db="UniProtKB">
        <authorList>
            <consortium name="Ensembl"/>
        </authorList>
    </citation>
    <scope>IDENTIFICATION</scope>
</reference>
<sequence>MCFLKLMEIENFKPYKAPCQDQAEAAGDRGEPEAHREAGGVHCPQQVSDVPNLYPSCPQVVP</sequence>
<keyword evidence="3" id="KW-1185">Reference proteome</keyword>
<dbReference type="Proteomes" id="UP000694420">
    <property type="component" value="Unplaced"/>
</dbReference>
<accession>A0A8C6YMG8</accession>
<dbReference type="AlphaFoldDB" id="A0A8C6YMG8"/>
<evidence type="ECO:0000313" key="3">
    <source>
        <dbReference type="Proteomes" id="UP000694420"/>
    </source>
</evidence>
<feature type="region of interest" description="Disordered" evidence="1">
    <location>
        <begin position="21"/>
        <end position="41"/>
    </location>
</feature>
<organism evidence="2 3">
    <name type="scientific">Nothoprocta perdicaria</name>
    <name type="common">Chilean tinamou</name>
    <name type="synonym">Crypturus perdicarius</name>
    <dbReference type="NCBI Taxonomy" id="30464"/>
    <lineage>
        <taxon>Eukaryota</taxon>
        <taxon>Metazoa</taxon>
        <taxon>Chordata</taxon>
        <taxon>Craniata</taxon>
        <taxon>Vertebrata</taxon>
        <taxon>Euteleostomi</taxon>
        <taxon>Archelosauria</taxon>
        <taxon>Archosauria</taxon>
        <taxon>Dinosauria</taxon>
        <taxon>Saurischia</taxon>
        <taxon>Theropoda</taxon>
        <taxon>Coelurosauria</taxon>
        <taxon>Aves</taxon>
        <taxon>Palaeognathae</taxon>
        <taxon>Tinamiformes</taxon>
        <taxon>Tinamidae</taxon>
        <taxon>Nothoprocta</taxon>
    </lineage>
</organism>